<evidence type="ECO:0000259" key="9">
    <source>
        <dbReference type="PROSITE" id="PS50850"/>
    </source>
</evidence>
<feature type="transmembrane region" description="Helical" evidence="8">
    <location>
        <begin position="141"/>
        <end position="162"/>
    </location>
</feature>
<keyword evidence="5 8" id="KW-0812">Transmembrane</keyword>
<comment type="subcellular location">
    <subcellularLocation>
        <location evidence="1">Cell membrane</location>
        <topology evidence="1">Multi-pass membrane protein</topology>
    </subcellularLocation>
</comment>
<feature type="transmembrane region" description="Helical" evidence="8">
    <location>
        <begin position="313"/>
        <end position="330"/>
    </location>
</feature>
<feature type="transmembrane region" description="Helical" evidence="8">
    <location>
        <begin position="239"/>
        <end position="258"/>
    </location>
</feature>
<evidence type="ECO:0000256" key="5">
    <source>
        <dbReference type="ARBA" id="ARBA00022692"/>
    </source>
</evidence>
<reference evidence="10 11" key="1">
    <citation type="submission" date="2019-08" db="EMBL/GenBank/DDBJ databases">
        <title>Complete genome sequence of Terriglobus albidus strain ORNL.</title>
        <authorList>
            <person name="Podar M."/>
        </authorList>
    </citation>
    <scope>NUCLEOTIDE SEQUENCE [LARGE SCALE GENOMIC DNA]</scope>
    <source>
        <strain evidence="10 11">ORNL</strain>
    </source>
</reference>
<dbReference type="Proteomes" id="UP000321820">
    <property type="component" value="Chromosome"/>
</dbReference>
<keyword evidence="7 8" id="KW-0472">Membrane</keyword>
<dbReference type="Pfam" id="PF07690">
    <property type="entry name" value="MFS_1"/>
    <property type="match status" value="1"/>
</dbReference>
<dbReference type="AlphaFoldDB" id="A0A5B9E4E3"/>
<feature type="transmembrane region" description="Helical" evidence="8">
    <location>
        <begin position="168"/>
        <end position="187"/>
    </location>
</feature>
<comment type="similarity">
    <text evidence="2">Belongs to the major facilitator superfamily. EmrB family.</text>
</comment>
<feature type="transmembrane region" description="Helical" evidence="8">
    <location>
        <begin position="371"/>
        <end position="394"/>
    </location>
</feature>
<evidence type="ECO:0000256" key="4">
    <source>
        <dbReference type="ARBA" id="ARBA00022475"/>
    </source>
</evidence>
<evidence type="ECO:0000256" key="3">
    <source>
        <dbReference type="ARBA" id="ARBA00022448"/>
    </source>
</evidence>
<dbReference type="InterPro" id="IPR004638">
    <property type="entry name" value="EmrB-like"/>
</dbReference>
<sequence>MSYDHNWKPRHNPWAIALTVTLATFMEVLDTSIANVALPHIAGSLGASQEEATWVLTSYLVASAIILPISGWLSNRFGRKRFYMTCVILFTACSFLCGIAPSMPILILARVLQGLGGGGLAPSEQAILADTFPVEKRGQAFAVYGMAVVVAPAIGPTLGGWITDNYNWHWIFFINIPVGLLSLWLSNQMVEDPPYLKARAEEAHRQPVDFMGLGLVAVGVGLLEFTLDKGQEKDWFSDPMIRAAGITAAALLLFFAWWEWRHPDPIVDLKLLKNRNFGTAVFLQLVLGMVLFGSTVLIPQYLQVLLGYTAERAGMVLSPAGFVMMIGMAVAGRSLGKIDPRALVIMGYVATAAGIYNLTRLDLNAAYGTVTLWRMLQVIGLPFIFIPISTLNYVGVPPAKMNQISSLSNFARNLGGSAGTALLTTFLARTAQTHQVQLAMNTVPGSPAYENYISRVAAILRDHGTSSAQATQMAMGRAYQEMLRQAQMLSYKNAFYVLAVVILMLSPLPLMMRLPPKKQKPSPEAMGH</sequence>
<dbReference type="Gene3D" id="1.20.1720.10">
    <property type="entry name" value="Multidrug resistance protein D"/>
    <property type="match status" value="1"/>
</dbReference>
<protein>
    <submittedName>
        <fullName evidence="10">DHA2 family efflux MFS transporter permease subunit</fullName>
    </submittedName>
</protein>
<dbReference type="EMBL" id="CP042806">
    <property type="protein sequence ID" value="QEE26838.1"/>
    <property type="molecule type" value="Genomic_DNA"/>
</dbReference>
<feature type="transmembrane region" description="Helical" evidence="8">
    <location>
        <begin position="82"/>
        <end position="101"/>
    </location>
</feature>
<feature type="transmembrane region" description="Helical" evidence="8">
    <location>
        <begin position="342"/>
        <end position="359"/>
    </location>
</feature>
<dbReference type="RefSeq" id="WP_147645992.1">
    <property type="nucleotide sequence ID" value="NZ_CP042806.1"/>
</dbReference>
<evidence type="ECO:0000256" key="6">
    <source>
        <dbReference type="ARBA" id="ARBA00022989"/>
    </source>
</evidence>
<dbReference type="CDD" id="cd17503">
    <property type="entry name" value="MFS_LmrB_MDR_like"/>
    <property type="match status" value="1"/>
</dbReference>
<feature type="transmembrane region" description="Helical" evidence="8">
    <location>
        <begin position="12"/>
        <end position="34"/>
    </location>
</feature>
<dbReference type="GO" id="GO:0022857">
    <property type="term" value="F:transmembrane transporter activity"/>
    <property type="evidence" value="ECO:0007669"/>
    <property type="project" value="InterPro"/>
</dbReference>
<dbReference type="SUPFAM" id="SSF103473">
    <property type="entry name" value="MFS general substrate transporter"/>
    <property type="match status" value="1"/>
</dbReference>
<feature type="transmembrane region" description="Helical" evidence="8">
    <location>
        <begin position="279"/>
        <end position="301"/>
    </location>
</feature>
<dbReference type="PRINTS" id="PR01036">
    <property type="entry name" value="TCRTETB"/>
</dbReference>
<dbReference type="KEGG" id="talb:FTW19_01750"/>
<evidence type="ECO:0000313" key="10">
    <source>
        <dbReference type="EMBL" id="QEE26838.1"/>
    </source>
</evidence>
<dbReference type="OrthoDB" id="102502at2"/>
<evidence type="ECO:0000313" key="11">
    <source>
        <dbReference type="Proteomes" id="UP000321820"/>
    </source>
</evidence>
<gene>
    <name evidence="10" type="ORF">FTW19_01750</name>
</gene>
<keyword evidence="4" id="KW-1003">Cell membrane</keyword>
<feature type="transmembrane region" description="Helical" evidence="8">
    <location>
        <begin position="494"/>
        <end position="512"/>
    </location>
</feature>
<dbReference type="InterPro" id="IPR011701">
    <property type="entry name" value="MFS"/>
</dbReference>
<keyword evidence="6 8" id="KW-1133">Transmembrane helix</keyword>
<organism evidence="10 11">
    <name type="scientific">Terriglobus albidus</name>
    <dbReference type="NCBI Taxonomy" id="1592106"/>
    <lineage>
        <taxon>Bacteria</taxon>
        <taxon>Pseudomonadati</taxon>
        <taxon>Acidobacteriota</taxon>
        <taxon>Terriglobia</taxon>
        <taxon>Terriglobales</taxon>
        <taxon>Acidobacteriaceae</taxon>
        <taxon>Terriglobus</taxon>
    </lineage>
</organism>
<evidence type="ECO:0000256" key="7">
    <source>
        <dbReference type="ARBA" id="ARBA00023136"/>
    </source>
</evidence>
<feature type="domain" description="Major facilitator superfamily (MFS) profile" evidence="9">
    <location>
        <begin position="16"/>
        <end position="517"/>
    </location>
</feature>
<dbReference type="InterPro" id="IPR036259">
    <property type="entry name" value="MFS_trans_sf"/>
</dbReference>
<proteinExistence type="inferred from homology"/>
<evidence type="ECO:0000256" key="2">
    <source>
        <dbReference type="ARBA" id="ARBA00008537"/>
    </source>
</evidence>
<accession>A0A5B9E4E3</accession>
<dbReference type="InterPro" id="IPR020846">
    <property type="entry name" value="MFS_dom"/>
</dbReference>
<dbReference type="NCBIfam" id="TIGR00711">
    <property type="entry name" value="efflux_EmrB"/>
    <property type="match status" value="1"/>
</dbReference>
<dbReference type="Gene3D" id="1.20.1250.20">
    <property type="entry name" value="MFS general substrate transporter like domains"/>
    <property type="match status" value="1"/>
</dbReference>
<name>A0A5B9E4E3_9BACT</name>
<dbReference type="PANTHER" id="PTHR42718">
    <property type="entry name" value="MAJOR FACILITATOR SUPERFAMILY MULTIDRUG TRANSPORTER MFSC"/>
    <property type="match status" value="1"/>
</dbReference>
<dbReference type="GO" id="GO:0005886">
    <property type="term" value="C:plasma membrane"/>
    <property type="evidence" value="ECO:0007669"/>
    <property type="project" value="UniProtKB-SubCell"/>
</dbReference>
<keyword evidence="3" id="KW-0813">Transport</keyword>
<keyword evidence="11" id="KW-1185">Reference proteome</keyword>
<evidence type="ECO:0000256" key="8">
    <source>
        <dbReference type="SAM" id="Phobius"/>
    </source>
</evidence>
<dbReference type="PANTHER" id="PTHR42718:SF9">
    <property type="entry name" value="MAJOR FACILITATOR SUPERFAMILY MULTIDRUG TRANSPORTER MFSC"/>
    <property type="match status" value="1"/>
</dbReference>
<feature type="transmembrane region" description="Helical" evidence="8">
    <location>
        <begin position="54"/>
        <end position="73"/>
    </location>
</feature>
<evidence type="ECO:0000256" key="1">
    <source>
        <dbReference type="ARBA" id="ARBA00004651"/>
    </source>
</evidence>
<dbReference type="PROSITE" id="PS50850">
    <property type="entry name" value="MFS"/>
    <property type="match status" value="1"/>
</dbReference>